<evidence type="ECO:0000313" key="3">
    <source>
        <dbReference type="Proteomes" id="UP000232883"/>
    </source>
</evidence>
<organism evidence="2 3">
    <name type="scientific">Spirosoma pollinicola</name>
    <dbReference type="NCBI Taxonomy" id="2057025"/>
    <lineage>
        <taxon>Bacteria</taxon>
        <taxon>Pseudomonadati</taxon>
        <taxon>Bacteroidota</taxon>
        <taxon>Cytophagia</taxon>
        <taxon>Cytophagales</taxon>
        <taxon>Cytophagaceae</taxon>
        <taxon>Spirosoma</taxon>
    </lineage>
</organism>
<dbReference type="OrthoDB" id="676647at2"/>
<keyword evidence="1" id="KW-1133">Transmembrane helix</keyword>
<evidence type="ECO:0000256" key="1">
    <source>
        <dbReference type="SAM" id="Phobius"/>
    </source>
</evidence>
<dbReference type="AlphaFoldDB" id="A0A2K8Z338"/>
<dbReference type="EMBL" id="CP025096">
    <property type="protein sequence ID" value="AUD04283.1"/>
    <property type="molecule type" value="Genomic_DNA"/>
</dbReference>
<accession>A0A2K8Z338</accession>
<keyword evidence="3" id="KW-1185">Reference proteome</keyword>
<dbReference type="Proteomes" id="UP000232883">
    <property type="component" value="Chromosome"/>
</dbReference>
<evidence type="ECO:0000313" key="2">
    <source>
        <dbReference type="EMBL" id="AUD04283.1"/>
    </source>
</evidence>
<dbReference type="KEGG" id="spir:CWM47_22020"/>
<feature type="transmembrane region" description="Helical" evidence="1">
    <location>
        <begin position="114"/>
        <end position="147"/>
    </location>
</feature>
<keyword evidence="1" id="KW-0812">Transmembrane</keyword>
<keyword evidence="1" id="KW-0472">Membrane</keyword>
<feature type="transmembrane region" description="Helical" evidence="1">
    <location>
        <begin position="6"/>
        <end position="27"/>
    </location>
</feature>
<sequence length="171" mass="19006">MNAFFSSYLTLILYAVSNIAAILLLIACYKRPLIARFCFALLFAWASWFNATTALATPWVYTDFADYAVLDVYRWFILGPFGKVATPLILTIAAGQLFISVSMPSTGRLFKMGCVAGILFSIGILPLGIGAAFPAMVFIAMGFYQLWRHPADRQLLKRPVIQSSGRRLQPH</sequence>
<gene>
    <name evidence="2" type="ORF">CWM47_22020</name>
</gene>
<protein>
    <submittedName>
        <fullName evidence="2">Uncharacterized protein</fullName>
    </submittedName>
</protein>
<feature type="transmembrane region" description="Helical" evidence="1">
    <location>
        <begin position="39"/>
        <end position="61"/>
    </location>
</feature>
<name>A0A2K8Z338_9BACT</name>
<feature type="transmembrane region" description="Helical" evidence="1">
    <location>
        <begin position="81"/>
        <end position="102"/>
    </location>
</feature>
<dbReference type="RefSeq" id="WP_100990349.1">
    <property type="nucleotide sequence ID" value="NZ_CP025096.1"/>
</dbReference>
<reference evidence="2 3" key="1">
    <citation type="submission" date="2017-11" db="EMBL/GenBank/DDBJ databases">
        <title>Taxonomic description and genome sequences of Spirosoma HA7 sp. nov., isolated from pollen microhabitat of Corylus avellana.</title>
        <authorList>
            <person name="Ambika Manirajan B."/>
            <person name="Suarez C."/>
            <person name="Ratering S."/>
            <person name="Geissler-Plaum R."/>
            <person name="Cardinale M."/>
            <person name="Sylvia S."/>
        </authorList>
    </citation>
    <scope>NUCLEOTIDE SEQUENCE [LARGE SCALE GENOMIC DNA]</scope>
    <source>
        <strain evidence="2 3">HA7</strain>
    </source>
</reference>
<proteinExistence type="predicted"/>